<dbReference type="InterPro" id="IPR052165">
    <property type="entry name" value="Membrane_assoc_protease"/>
</dbReference>
<keyword evidence="2 5" id="KW-0812">Transmembrane</keyword>
<feature type="domain" description="NfeD-like C-terminal" evidence="6">
    <location>
        <begin position="90"/>
        <end position="145"/>
    </location>
</feature>
<dbReference type="KEGG" id="taer:GT409_03635"/>
<dbReference type="InterPro" id="IPR012340">
    <property type="entry name" value="NA-bd_OB-fold"/>
</dbReference>
<proteinExistence type="predicted"/>
<evidence type="ECO:0000313" key="7">
    <source>
        <dbReference type="EMBL" id="QHI68577.1"/>
    </source>
</evidence>
<dbReference type="PANTHER" id="PTHR33507:SF3">
    <property type="entry name" value="INNER MEMBRANE PROTEIN YBBJ"/>
    <property type="match status" value="1"/>
</dbReference>
<evidence type="ECO:0000256" key="4">
    <source>
        <dbReference type="ARBA" id="ARBA00023136"/>
    </source>
</evidence>
<comment type="subcellular location">
    <subcellularLocation>
        <location evidence="1">Membrane</location>
        <topology evidence="1">Multi-pass membrane protein</topology>
    </subcellularLocation>
</comment>
<keyword evidence="3 5" id="KW-1133">Transmembrane helix</keyword>
<evidence type="ECO:0000259" key="6">
    <source>
        <dbReference type="Pfam" id="PF01957"/>
    </source>
</evidence>
<dbReference type="GO" id="GO:0005886">
    <property type="term" value="C:plasma membrane"/>
    <property type="evidence" value="ECO:0007669"/>
    <property type="project" value="TreeGrafter"/>
</dbReference>
<gene>
    <name evidence="7" type="ORF">GT409_03635</name>
</gene>
<feature type="transmembrane region" description="Helical" evidence="5">
    <location>
        <begin position="27"/>
        <end position="44"/>
    </location>
</feature>
<reference evidence="7 8" key="1">
    <citation type="submission" date="2020-01" db="EMBL/GenBank/DDBJ databases">
        <title>Ponticoccus aerotolerans gen. nov., sp. nov., an anaerobic bacterium and proposal of Ponticoccusceae fam. nov., Ponticoccusles ord. nov. and Ponticoccuse classis nov. in the phylum Kiritimatiellaeota.</title>
        <authorList>
            <person name="Zhou L.Y."/>
            <person name="Du Z.J."/>
        </authorList>
    </citation>
    <scope>NUCLEOTIDE SEQUENCE [LARGE SCALE GENOMIC DNA]</scope>
    <source>
        <strain evidence="7 8">S-5007</strain>
    </source>
</reference>
<sequence length="148" mass="16046">MFNAAFWWAIAGLALMISEFAVPGLILFFFGIGALATALLTWLFPLSMEWQITVFIIISLASLFGLRRLLKPVFMGRTSGEPEQSGELSQLVGSHGEVTVKIEPGKTGRILLNGATWKAVSNDPVSAGTTVEVTEQHNLTLTVKPITQ</sequence>
<keyword evidence="4 5" id="KW-0472">Membrane</keyword>
<protein>
    <submittedName>
        <fullName evidence="7">NfeD family protein</fullName>
    </submittedName>
</protein>
<dbReference type="EMBL" id="CP047593">
    <property type="protein sequence ID" value="QHI68577.1"/>
    <property type="molecule type" value="Genomic_DNA"/>
</dbReference>
<keyword evidence="8" id="KW-1185">Reference proteome</keyword>
<dbReference type="Proteomes" id="UP000464954">
    <property type="component" value="Chromosome"/>
</dbReference>
<evidence type="ECO:0000256" key="1">
    <source>
        <dbReference type="ARBA" id="ARBA00004141"/>
    </source>
</evidence>
<organism evidence="7 8">
    <name type="scientific">Tichowtungia aerotolerans</name>
    <dbReference type="NCBI Taxonomy" id="2697043"/>
    <lineage>
        <taxon>Bacteria</taxon>
        <taxon>Pseudomonadati</taxon>
        <taxon>Kiritimatiellota</taxon>
        <taxon>Tichowtungiia</taxon>
        <taxon>Tichowtungiales</taxon>
        <taxon>Tichowtungiaceae</taxon>
        <taxon>Tichowtungia</taxon>
    </lineage>
</organism>
<dbReference type="PANTHER" id="PTHR33507">
    <property type="entry name" value="INNER MEMBRANE PROTEIN YBBJ"/>
    <property type="match status" value="1"/>
</dbReference>
<evidence type="ECO:0000256" key="2">
    <source>
        <dbReference type="ARBA" id="ARBA00022692"/>
    </source>
</evidence>
<feature type="transmembrane region" description="Helical" evidence="5">
    <location>
        <begin position="50"/>
        <end position="70"/>
    </location>
</feature>
<dbReference type="AlphaFoldDB" id="A0A6P1M412"/>
<dbReference type="Pfam" id="PF01957">
    <property type="entry name" value="NfeD"/>
    <property type="match status" value="1"/>
</dbReference>
<evidence type="ECO:0000256" key="3">
    <source>
        <dbReference type="ARBA" id="ARBA00022989"/>
    </source>
</evidence>
<dbReference type="Gene3D" id="2.40.50.140">
    <property type="entry name" value="Nucleic acid-binding proteins"/>
    <property type="match status" value="1"/>
</dbReference>
<dbReference type="InterPro" id="IPR002810">
    <property type="entry name" value="NfeD-like_C"/>
</dbReference>
<dbReference type="RefSeq" id="WP_160627031.1">
    <property type="nucleotide sequence ID" value="NZ_CP047593.1"/>
</dbReference>
<evidence type="ECO:0000313" key="8">
    <source>
        <dbReference type="Proteomes" id="UP000464954"/>
    </source>
</evidence>
<name>A0A6P1M412_9BACT</name>
<dbReference type="SUPFAM" id="SSF141322">
    <property type="entry name" value="NfeD domain-like"/>
    <property type="match status" value="1"/>
</dbReference>
<accession>A0A6P1M412</accession>
<evidence type="ECO:0000256" key="5">
    <source>
        <dbReference type="SAM" id="Phobius"/>
    </source>
</evidence>